<evidence type="ECO:0000313" key="11">
    <source>
        <dbReference type="Proteomes" id="UP000077069"/>
    </source>
</evidence>
<evidence type="ECO:0000256" key="1">
    <source>
        <dbReference type="ARBA" id="ARBA00000085"/>
    </source>
</evidence>
<dbReference type="InterPro" id="IPR005467">
    <property type="entry name" value="His_kinase_dom"/>
</dbReference>
<dbReference type="PRINTS" id="PR00344">
    <property type="entry name" value="BCTRLSENSOR"/>
</dbReference>
<dbReference type="InterPro" id="IPR003594">
    <property type="entry name" value="HATPase_dom"/>
</dbReference>
<reference evidence="10 11" key="1">
    <citation type="submission" date="2016-05" db="EMBL/GenBank/DDBJ databases">
        <title>Comparative analysis of secretome profiles of manganese(II)-oxidizing ascomycete fungi.</title>
        <authorList>
            <consortium name="DOE Joint Genome Institute"/>
            <person name="Zeiner C.A."/>
            <person name="Purvine S.O."/>
            <person name="Zink E.M."/>
            <person name="Wu S."/>
            <person name="Pasa-Tolic L."/>
            <person name="Chaput D.L."/>
            <person name="Haridas S."/>
            <person name="Grigoriev I.V."/>
            <person name="Santelli C.M."/>
            <person name="Hansel C.M."/>
        </authorList>
    </citation>
    <scope>NUCLEOTIDE SEQUENCE [LARGE SCALE GENOMIC DNA]</scope>
    <source>
        <strain evidence="10 11">AP3s5-JAC2a</strain>
    </source>
</reference>
<accession>A0A177D011</accession>
<dbReference type="SMART" id="SM00388">
    <property type="entry name" value="HisKA"/>
    <property type="match status" value="1"/>
</dbReference>
<gene>
    <name evidence="10" type="ORF">CC84DRAFT_1159771</name>
</gene>
<dbReference type="SMART" id="SM00448">
    <property type="entry name" value="REC"/>
    <property type="match status" value="1"/>
</dbReference>
<evidence type="ECO:0000256" key="4">
    <source>
        <dbReference type="ARBA" id="ARBA00022679"/>
    </source>
</evidence>
<dbReference type="STRING" id="1460663.A0A177D011"/>
<evidence type="ECO:0000256" key="2">
    <source>
        <dbReference type="ARBA" id="ARBA00012438"/>
    </source>
</evidence>
<dbReference type="EMBL" id="KV441548">
    <property type="protein sequence ID" value="OAG12460.1"/>
    <property type="molecule type" value="Genomic_DNA"/>
</dbReference>
<dbReference type="Pfam" id="PF00072">
    <property type="entry name" value="Response_reg"/>
    <property type="match status" value="1"/>
</dbReference>
<keyword evidence="3 6" id="KW-0597">Phosphoprotein</keyword>
<dbReference type="SUPFAM" id="SSF47384">
    <property type="entry name" value="Homodimeric domain of signal transducing histidine kinase"/>
    <property type="match status" value="1"/>
</dbReference>
<name>A0A177D011_9PLEO</name>
<dbReference type="Pfam" id="PF02518">
    <property type="entry name" value="HATPase_c"/>
    <property type="match status" value="1"/>
</dbReference>
<dbReference type="InterPro" id="IPR036097">
    <property type="entry name" value="HisK_dim/P_sf"/>
</dbReference>
<dbReference type="PROSITE" id="PS50109">
    <property type="entry name" value="HIS_KIN"/>
    <property type="match status" value="1"/>
</dbReference>
<dbReference type="Gene3D" id="1.10.287.130">
    <property type="match status" value="1"/>
</dbReference>
<dbReference type="InterPro" id="IPR011006">
    <property type="entry name" value="CheY-like_superfamily"/>
</dbReference>
<evidence type="ECO:0000256" key="3">
    <source>
        <dbReference type="ARBA" id="ARBA00022553"/>
    </source>
</evidence>
<dbReference type="InterPro" id="IPR004358">
    <property type="entry name" value="Sig_transdc_His_kin-like_C"/>
</dbReference>
<dbReference type="InterPro" id="IPR003661">
    <property type="entry name" value="HisK_dim/P_dom"/>
</dbReference>
<evidence type="ECO:0000256" key="5">
    <source>
        <dbReference type="ARBA" id="ARBA00022777"/>
    </source>
</evidence>
<sequence>MLEDWRFAHSPYVESGGLQAYAGAPLRLQNEHGQTACLGSICVASSAPQAPLPRTLQAALARLGDWVVSDIVNLTRARRQRVRSRMVDLIAAAQAETKDALSEQPAMRALRDIYPDAVIKLQSSKAGHVEVEGHGPVPLSNISTGLWEDIEHIDRFIAESNHLEPPTDHVIRVIAAQCETVSGQSFLTVGTKDFRLVFDDIDAWFVQKCAGIISDMWNKRLLAEVMLAKEKFLRGFCHQLRTPIHGILGSVELLAEQLKLQKLDEAGSEVSSLHTEAAAANSSVITDGGSSIYLDTIKSAGRDLISIINNMITLNRWADIAKKDRQYEDHTLYDLETRLWNEIVGANDGDTHFSASVVFTHDLPPDRCSIRTDLGLLCDSVLPLVTNALQNTLAGKVVIEISARPDLNDLVIGVKDTGRGIQPEDQRRIFELYEQVDVCTTGAGLGLTLASNFAALLHGSVDLVSSEVGRGSHFRATFHGVNLTYSDSPDTGSVIGKLRNIPKSFHAIQSNAEASALYDDFSRFLSCHGFSSTDCIGDGLIILDGVANGEERHVALSRAYPEQVIICLVPPSKTKSHVDGRTRNLIYMNGPLLTSTMTQALEDADNFLASINPSQIYLNQPTEEPTPCLAVSVSPKRERFARHDSKTGNIESFVDDRKVDEPSPEAHGMEEFSTVPDHPKSPNNKTVHQNGVSQAKKPASDRSCFRKARSCALSTHQPASDVESPRTSIAPNKPNAAYQSNSLNIKVVYVFPSSATITHPTALLVDDNDINLRIMRMYCEKRSLPYICARDGLEAVSLFQSRQASAATESTTSPIQLILMDLQMPKCDGVEATRRIRELEKENGWAESTLFVVTGQDSSADRKAVAEVGGQEYFVKPVTIKSWDKGLSKYFPLFKAG</sequence>
<dbReference type="Proteomes" id="UP000077069">
    <property type="component" value="Unassembled WGS sequence"/>
</dbReference>
<dbReference type="GO" id="GO:0009927">
    <property type="term" value="F:histidine phosphotransfer kinase activity"/>
    <property type="evidence" value="ECO:0007669"/>
    <property type="project" value="TreeGrafter"/>
</dbReference>
<dbReference type="Gene3D" id="3.40.50.2300">
    <property type="match status" value="1"/>
</dbReference>
<dbReference type="PROSITE" id="PS50110">
    <property type="entry name" value="RESPONSE_REGULATORY"/>
    <property type="match status" value="1"/>
</dbReference>
<dbReference type="GeneID" id="28760811"/>
<dbReference type="PANTHER" id="PTHR43047:SF72">
    <property type="entry name" value="OSMOSENSING HISTIDINE PROTEIN KINASE SLN1"/>
    <property type="match status" value="1"/>
</dbReference>
<feature type="region of interest" description="Disordered" evidence="7">
    <location>
        <begin position="639"/>
        <end position="702"/>
    </location>
</feature>
<protein>
    <recommendedName>
        <fullName evidence="2">histidine kinase</fullName>
        <ecNumber evidence="2">2.7.13.3</ecNumber>
    </recommendedName>
</protein>
<dbReference type="OrthoDB" id="21225at2759"/>
<organism evidence="10 11">
    <name type="scientific">Paraphaeosphaeria sporulosa</name>
    <dbReference type="NCBI Taxonomy" id="1460663"/>
    <lineage>
        <taxon>Eukaryota</taxon>
        <taxon>Fungi</taxon>
        <taxon>Dikarya</taxon>
        <taxon>Ascomycota</taxon>
        <taxon>Pezizomycotina</taxon>
        <taxon>Dothideomycetes</taxon>
        <taxon>Pleosporomycetidae</taxon>
        <taxon>Pleosporales</taxon>
        <taxon>Massarineae</taxon>
        <taxon>Didymosphaeriaceae</taxon>
        <taxon>Paraphaeosphaeria</taxon>
    </lineage>
</organism>
<dbReference type="Gene3D" id="3.30.565.10">
    <property type="entry name" value="Histidine kinase-like ATPase, C-terminal domain"/>
    <property type="match status" value="1"/>
</dbReference>
<evidence type="ECO:0000256" key="6">
    <source>
        <dbReference type="PROSITE-ProRule" id="PRU00169"/>
    </source>
</evidence>
<dbReference type="InterPro" id="IPR036890">
    <property type="entry name" value="HATPase_C_sf"/>
</dbReference>
<evidence type="ECO:0000259" key="9">
    <source>
        <dbReference type="PROSITE" id="PS50110"/>
    </source>
</evidence>
<dbReference type="SUPFAM" id="SSF52172">
    <property type="entry name" value="CheY-like"/>
    <property type="match status" value="1"/>
</dbReference>
<feature type="domain" description="Response regulatory" evidence="9">
    <location>
        <begin position="761"/>
        <end position="891"/>
    </location>
</feature>
<keyword evidence="4" id="KW-0808">Transferase</keyword>
<keyword evidence="11" id="KW-1185">Reference proteome</keyword>
<dbReference type="InterPro" id="IPR001789">
    <property type="entry name" value="Sig_transdc_resp-reg_receiver"/>
</dbReference>
<evidence type="ECO:0000313" key="10">
    <source>
        <dbReference type="EMBL" id="OAG12460.1"/>
    </source>
</evidence>
<comment type="catalytic activity">
    <reaction evidence="1">
        <text>ATP + protein L-histidine = ADP + protein N-phospho-L-histidine.</text>
        <dbReference type="EC" id="2.7.13.3"/>
    </reaction>
</comment>
<dbReference type="Pfam" id="PF00512">
    <property type="entry name" value="HisKA"/>
    <property type="match status" value="1"/>
</dbReference>
<dbReference type="GO" id="GO:0005886">
    <property type="term" value="C:plasma membrane"/>
    <property type="evidence" value="ECO:0007669"/>
    <property type="project" value="TreeGrafter"/>
</dbReference>
<keyword evidence="5" id="KW-0418">Kinase</keyword>
<dbReference type="PANTHER" id="PTHR43047">
    <property type="entry name" value="TWO-COMPONENT HISTIDINE PROTEIN KINASE"/>
    <property type="match status" value="1"/>
</dbReference>
<dbReference type="RefSeq" id="XP_018042825.1">
    <property type="nucleotide sequence ID" value="XM_018177325.1"/>
</dbReference>
<dbReference type="CDD" id="cd17546">
    <property type="entry name" value="REC_hyHK_CKI1_RcsC-like"/>
    <property type="match status" value="1"/>
</dbReference>
<dbReference type="SMART" id="SM00387">
    <property type="entry name" value="HATPase_c"/>
    <property type="match status" value="1"/>
</dbReference>
<evidence type="ECO:0000256" key="7">
    <source>
        <dbReference type="SAM" id="MobiDB-lite"/>
    </source>
</evidence>
<dbReference type="EC" id="2.7.13.3" evidence="2"/>
<dbReference type="SUPFAM" id="SSF55874">
    <property type="entry name" value="ATPase domain of HSP90 chaperone/DNA topoisomerase II/histidine kinase"/>
    <property type="match status" value="1"/>
</dbReference>
<feature type="compositionally biased region" description="Polar residues" evidence="7">
    <location>
        <begin position="681"/>
        <end position="693"/>
    </location>
</feature>
<dbReference type="InParanoid" id="A0A177D011"/>
<evidence type="ECO:0000259" key="8">
    <source>
        <dbReference type="PROSITE" id="PS50109"/>
    </source>
</evidence>
<feature type="domain" description="Histidine kinase" evidence="8">
    <location>
        <begin position="235"/>
        <end position="482"/>
    </location>
</feature>
<dbReference type="CDD" id="cd00082">
    <property type="entry name" value="HisKA"/>
    <property type="match status" value="1"/>
</dbReference>
<feature type="modified residue" description="4-aspartylphosphate" evidence="6">
    <location>
        <position position="821"/>
    </location>
</feature>
<feature type="region of interest" description="Disordered" evidence="7">
    <location>
        <begin position="715"/>
        <end position="736"/>
    </location>
</feature>
<dbReference type="GO" id="GO:0000155">
    <property type="term" value="F:phosphorelay sensor kinase activity"/>
    <property type="evidence" value="ECO:0007669"/>
    <property type="project" value="InterPro"/>
</dbReference>
<proteinExistence type="predicted"/>
<dbReference type="AlphaFoldDB" id="A0A177D011"/>